<feature type="region of interest" description="Disordered" evidence="1">
    <location>
        <begin position="347"/>
        <end position="537"/>
    </location>
</feature>
<dbReference type="AlphaFoldDB" id="A0A0D2FUA9"/>
<evidence type="ECO:0000313" key="3">
    <source>
        <dbReference type="Proteomes" id="UP000054266"/>
    </source>
</evidence>
<name>A0A0D2FUA9_9EURO</name>
<reference evidence="2 3" key="1">
    <citation type="submission" date="2015-01" db="EMBL/GenBank/DDBJ databases">
        <title>The Genome Sequence of Capronia semiimmersa CBS27337.</title>
        <authorList>
            <consortium name="The Broad Institute Genomics Platform"/>
            <person name="Cuomo C."/>
            <person name="de Hoog S."/>
            <person name="Gorbushina A."/>
            <person name="Stielow B."/>
            <person name="Teixiera M."/>
            <person name="Abouelleil A."/>
            <person name="Chapman S.B."/>
            <person name="Priest M."/>
            <person name="Young S.K."/>
            <person name="Wortman J."/>
            <person name="Nusbaum C."/>
            <person name="Birren B."/>
        </authorList>
    </citation>
    <scope>NUCLEOTIDE SEQUENCE [LARGE SCALE GENOMIC DNA]</scope>
    <source>
        <strain evidence="2 3">CBS 27337</strain>
    </source>
</reference>
<dbReference type="HOGENOM" id="CLU_018144_0_0_1"/>
<protein>
    <submittedName>
        <fullName evidence="2">Uncharacterized protein</fullName>
    </submittedName>
</protein>
<dbReference type="STRING" id="5601.A0A0D2FUA9"/>
<organism evidence="2 3">
    <name type="scientific">Phialophora macrospora</name>
    <dbReference type="NCBI Taxonomy" id="1851006"/>
    <lineage>
        <taxon>Eukaryota</taxon>
        <taxon>Fungi</taxon>
        <taxon>Dikarya</taxon>
        <taxon>Ascomycota</taxon>
        <taxon>Pezizomycotina</taxon>
        <taxon>Eurotiomycetes</taxon>
        <taxon>Chaetothyriomycetidae</taxon>
        <taxon>Chaetothyriales</taxon>
        <taxon>Herpotrichiellaceae</taxon>
        <taxon>Phialophora</taxon>
    </lineage>
</organism>
<evidence type="ECO:0000256" key="1">
    <source>
        <dbReference type="SAM" id="MobiDB-lite"/>
    </source>
</evidence>
<dbReference type="Proteomes" id="UP000054266">
    <property type="component" value="Unassembled WGS sequence"/>
</dbReference>
<feature type="compositionally biased region" description="Polar residues" evidence="1">
    <location>
        <begin position="361"/>
        <end position="400"/>
    </location>
</feature>
<accession>A0A0D2FUA9</accession>
<gene>
    <name evidence="2" type="ORF">PV04_02416</name>
</gene>
<feature type="compositionally biased region" description="Polar residues" evidence="1">
    <location>
        <begin position="456"/>
        <end position="471"/>
    </location>
</feature>
<keyword evidence="3" id="KW-1185">Reference proteome</keyword>
<sequence>MHIQDIPQKFVPEIAKLLQFRPNEDPEALSLRIVQGAKSLPSSLRSSRLENFLLPSRGHLCPLHKCLHHDVVRSVLHHVQLEVGIRLNNVISHSEMLTPELSTRIKRLRELHALWLDRREYRRTFMASSRDLKWRYQTDRCEACILSKITSDLQILLDLRWAFRSRATRVFVAKYGNPRLQQWVHVWIATLAGFVEEITGTDIDLDMVILHNDEEAILMKKTRAEIDAFRQQTHQYKKSGPANGAYMTEVPYDWSYPVRSAPHRPKPQEMEIPVAQDASEVQPEEFIGDTNEAYLEGRSPYHQSESERDSGVTIRVYLDERLHVVTEDDQDTAYEVAQSQLDYVSPRSLWEKPEPREPALVSSTLLPRPDTPQSPVRPSSVKSTDTWERSTVPSRSSWDTEQCVVEDCGSSVYSSSPKTPGRNEYMSPSQSWRNLSRVAEEQTNARSTRQTRRSLKAQNSNPAETYTNLLKSSPFAESNAGLRQATQPKKQHQQQRPSRPEQSFPGVDHTDSHEQPQFVSYAFETGRPRRGCSAGTT</sequence>
<dbReference type="EMBL" id="KN846957">
    <property type="protein sequence ID" value="KIW70110.1"/>
    <property type="molecule type" value="Genomic_DNA"/>
</dbReference>
<proteinExistence type="predicted"/>
<evidence type="ECO:0000313" key="2">
    <source>
        <dbReference type="EMBL" id="KIW70110.1"/>
    </source>
</evidence>